<dbReference type="Proteomes" id="UP000325598">
    <property type="component" value="Unassembled WGS sequence"/>
</dbReference>
<reference evidence="2 3" key="1">
    <citation type="submission" date="2019-10" db="EMBL/GenBank/DDBJ databases">
        <title>Whole genome shotgun sequence of Streptomyces angustmyceticus NBRC 3934.</title>
        <authorList>
            <person name="Hosoyama A."/>
            <person name="Ichikawa N."/>
            <person name="Kimura A."/>
            <person name="Kitahashi Y."/>
            <person name="Komaki H."/>
            <person name="Uohara A."/>
        </authorList>
    </citation>
    <scope>NUCLEOTIDE SEQUENCE [LARGE SCALE GENOMIC DNA]</scope>
    <source>
        <strain evidence="2 3">NBRC 3934</strain>
    </source>
</reference>
<evidence type="ECO:0000256" key="1">
    <source>
        <dbReference type="SAM" id="MobiDB-lite"/>
    </source>
</evidence>
<proteinExistence type="predicted"/>
<dbReference type="EMBL" id="BLAG01000020">
    <property type="protein sequence ID" value="GES33581.1"/>
    <property type="molecule type" value="Genomic_DNA"/>
</dbReference>
<keyword evidence="3" id="KW-1185">Reference proteome</keyword>
<organism evidence="2 3">
    <name type="scientific">Streptomyces angustmyceticus</name>
    <dbReference type="NCBI Taxonomy" id="285578"/>
    <lineage>
        <taxon>Bacteria</taxon>
        <taxon>Bacillati</taxon>
        <taxon>Actinomycetota</taxon>
        <taxon>Actinomycetes</taxon>
        <taxon>Kitasatosporales</taxon>
        <taxon>Streptomycetaceae</taxon>
        <taxon>Streptomyces</taxon>
    </lineage>
</organism>
<protein>
    <submittedName>
        <fullName evidence="2">Uncharacterized protein</fullName>
    </submittedName>
</protein>
<comment type="caution">
    <text evidence="2">The sequence shown here is derived from an EMBL/GenBank/DDBJ whole genome shotgun (WGS) entry which is preliminary data.</text>
</comment>
<evidence type="ECO:0000313" key="2">
    <source>
        <dbReference type="EMBL" id="GES33581.1"/>
    </source>
</evidence>
<sequence length="57" mass="6350">MNHPPAHRTSQGFSGVPPSGHVQPPHSERARDLSLRINNLYGDDEPCASARLFKMRI</sequence>
<name>A0A5J4LNJ9_9ACTN</name>
<accession>A0A5J4LNJ9</accession>
<feature type="region of interest" description="Disordered" evidence="1">
    <location>
        <begin position="1"/>
        <end position="33"/>
    </location>
</feature>
<evidence type="ECO:0000313" key="3">
    <source>
        <dbReference type="Proteomes" id="UP000325598"/>
    </source>
</evidence>
<dbReference type="AlphaFoldDB" id="A0A5J4LNJ9"/>
<gene>
    <name evidence="2" type="ORF">San01_60690</name>
</gene>